<dbReference type="InterPro" id="IPR051346">
    <property type="entry name" value="OTU_Deubiquitinase"/>
</dbReference>
<evidence type="ECO:0000256" key="8">
    <source>
        <dbReference type="SAM" id="MobiDB-lite"/>
    </source>
</evidence>
<evidence type="ECO:0000256" key="5">
    <source>
        <dbReference type="ARBA" id="ARBA00022801"/>
    </source>
</evidence>
<dbReference type="InterPro" id="IPR022105">
    <property type="entry name" value="DUF3645"/>
</dbReference>
<dbReference type="GeneID" id="54474619"/>
<evidence type="ECO:0000313" key="13">
    <source>
        <dbReference type="Proteomes" id="UP000799767"/>
    </source>
</evidence>
<keyword evidence="4" id="KW-0833">Ubl conjugation pathway</keyword>
<dbReference type="PANTHER" id="PTHR13367">
    <property type="entry name" value="UBIQUITIN THIOESTERASE"/>
    <property type="match status" value="1"/>
</dbReference>
<dbReference type="Pfam" id="PF12340">
    <property type="entry name" value="DUF3638"/>
    <property type="match status" value="1"/>
</dbReference>
<evidence type="ECO:0000256" key="6">
    <source>
        <dbReference type="ARBA" id="ARBA00022807"/>
    </source>
</evidence>
<feature type="domain" description="DUF6606" evidence="11">
    <location>
        <begin position="21"/>
        <end position="287"/>
    </location>
</feature>
<feature type="domain" description="DUF3638" evidence="9">
    <location>
        <begin position="2024"/>
        <end position="2246"/>
    </location>
</feature>
<dbReference type="PANTHER" id="PTHR13367:SF34">
    <property type="match status" value="1"/>
</dbReference>
<sequence length="3112" mass="348774">MSAASGGGGRSVLTETAASYLANHIFLPPRLPQKSDYDPDLDTVLIQATLTGLRAFREWMEDGESKLIDQALRMVVGMQRVHCNGHIMESELRNARDDLIENGIPIPLHIRAQNAGVLISKEPDHIRIDTFELSPLNNAVMTTKGRLLRSFPGAAVAMDLNDFRQPEFQATIVQMLSNMSSEAVGGMQAQAKKAGALHDEDRDTTHPGIVSELLIGFLLSIGRPASVPTITKCTRDDILWKDALAPWRRSPIWMLVRVALHLTCVRRLNSTTLYKEAMLTIMAKILDDAAVFSIPSDVLHCMKAKLARRLLKMGPHIGATVFAQVRVIMERTHAVLESRWRDIQANNARDLDIGRLAVLDLNNDACLHLPALDAYIASFNNRNTNAVESNFTPTSAFVKFPAQTLPRLTSQMFAIASYAVPNLASFEQWVALHSRNWAVAHIDDSSMCQSLSALIKDYHIHAQSHYAGNPEAISTMILTIFELWIACDVIAIAGCNLLHQYESGVPSSQLQNLLLPFKDQMDKLRDVERYMSKRHADARFPSRKIFIDNSSSDSFAATFFNQSKPMQDELKRIEEWATKARQEKLLELRKLKEEYAHLRKLHAELSCDQIVVVTDNNYTEKKHSSTCRRCGFLTQAEKLTIEIHEWPLPAARERAKVVMFELNAPAWFDSWRDATFFLLRIVFQSQYFAVCGPRVSYPLPDDPHLKAFASLSSGHRIGLLSQDKPHIVTHRRNILVSTATELTVCTKNGLDYRYFDFVQNCFVQELTHNDNAPQLCTYQLPTRSAALQKYLFRPASAPSGPTPNTVIAAQSDLPRHITLEEGKDLCMLLLGYRIQWINLLAQLEAPSVDFKKEETALFVFQCLYQAGPPDSSNSLLRASHKAIENIPYISGMIDSLRQALNRVKENWESAQALGVFSAIACRLLTLTPSPDIANRCIEFLVIARDTALSWFRTLHNKSNRMNATKENTELQSKRVEVALVCALCFDVDDAHLVRLLNVSNGASILIECSIAIHGGRSARAATNQSAFDLQSMRLSRLLHRAYPLLKSRHTSVQHAIAPVHRHGRPWSSLDGSADHWLFTQPAPASHGIPQVHYNVLSGELLVNGLPLHRPPAEYEKHLMWPQIFESAVVEVGPSSVPGMKFAATVQHHGYDVHFALSHVAQFSVLSVPDLIVRASRRSTDYESIPSRLFHEKLPATFAHDMIHWYNHSNQTVEFRSRDHPWDEVSADSWVLTRCTSTSTWRLVKHGNCVVGSQSKTAVVINHILDPLTKPENIIAVAMASGTCIQVNVPKLQLEFSLSAGKAHLESRQFRGMYVDEDQSLGTLVGVPKLILRDSDGHRMVLVPEGSAGVFQMGDHAFVTIDKDSIVKVHPLREDTLLGRLIDNGGLQGKLYLTYLHALSSFCLPDPLLRKTGTEHSLAMLRSAAVRSFSQLSQTNIATLERIAALTPERVFYPLNEQVMQTISWQFGLSFMSQHGHFRELVAELFDAAEQYQVLFEDATFHRPELRRCEKSLLERDLLRTATFRVSEFGAEQHCPDWDKPYAARDHFEAPTRLVRAYSMASTIYQDLDTYHWRLPNPGCLWCLYLAKSRVHGPNTELSASFLQYTGSTATAGFDLAYLLPVHKLFKKNDGDEKFAVMAWLSAVVANENADMRVAQLLALLASVDALRDVEVPEIEFCSPREGHEVDKRELVTLLRSHTKKLKDSPEARLTRNGSENPGQFQSRQQKQFNLNQQKAFEAVANHYCQLWPQKKPAPFGDGASPVRVADYVRLKPAEQAIRSKFETCFANLQLFQYLKRIEQVISAVGLKELSSPQTIISNPTKTLSALGHVAADGLFAGAGPVSVSPPASQQSLLCDQTPTDVAPGLADLIETLESTSLGSRYEKSYSDALRDSLVSLQTTTVSSSKPASEFSLADLLAQEQRYAQHAQSLLGNIETALNNTANPTSQLRGLEVAHMVQQWPRVSPIFVLQQLTLPKWDKLSSDWKAGLVQYGLALTALQRSQRMLAAFRASRGDDLAKERDNTGHTNWDPMDHPETLLLEIESCIIIRPVQEQIASQMGSTETGQNQVMQLNMGEGKSSVIVPIVAAALADSSRLVRVVVAKPQSKQMAQMLTSKLGGLLNRRVYYMPFSRSLKLNTTAVDSVGRLVRECMAHRGVLLVQPEHILSFQLMGLECYNSGKEDIGRSLMRTQNFFDTSSRDIVDEADEIFAVKFELIYTVGHQDQITFSPHRWLLIQQVLDIVRQIANDSAQLLGSAVEVTSGPCSSFPRTRLLKPDAEEFFIRSIAKYICQRGLDGFPIARQSDKVRNAVYTYMIKTDLSPEEIAEVEGSSTDGFWTDYTKSPLLLLRGLLAGGVLAFTLSQKRWRVNYGLVPDRKPPTKLAVPYRAKDSPTLRSEFSHPDVVIVLTSLSYYYGGLQDGDLFLAFEHLMDSDQADIEYAAWTAGVSTLPSAFRQLQGINLKDRSQCIKEVFPHVRHSKSAVDYFLATFVFPREMKEFPHKLSASGWDLGKTKRQKTTGFSGTIDSRELLPLDVKHLDLPQQKHTNALVLNHLLQKDNSVVLIPQTVSSTMSDAECLLQQVKTLDPPCQVILDVGALILELTNEQVAQKWLEMHSSNGYQAAVFVSDEDVVSVLDRTGCVEPLQTSPFLYQLDVCFVFLDEAHTRGIDLKLPAHYRAAVTLGANLTKDRLVQACMRMRKLGQGQTVTFLVPDEIKNKIHACTRKESGADIQLQDVLLWSIRETFLETGRAMPLWDMQGQRFAHQEELWKGAHWLDMIAMIPAQAKKFLEIEAQTLEQRYSPHAPATTQISSQNSPAVKRIKEIKQRCLEFEHLQFGARTLQEEQERELCPKMEIESQIERPDPAEAAPHILHPDVKKFVNWGVMEHMSTGYMPAFYSLRDTIAANGFDVSQLSGGGSLLVTADFARTIKSSANAYKSDHYQRPVQWILTSRPGESDIVARMMIISPWEAQQLLPDLASARNVALHLYRPRVNLSYRSFDRLDFFTIPEQQTDLIVRPSLAMQLDLFAGQLYLSSYDDYLKACQFLNLASSPRKEGEIVSADGFIVSGHSGKLRTSPVKFLHEFMSKIRRNGQGIGKTDMGGMLGGSILESKRFDR</sequence>
<evidence type="ECO:0000256" key="4">
    <source>
        <dbReference type="ARBA" id="ARBA00022786"/>
    </source>
</evidence>
<keyword evidence="7" id="KW-0175">Coiled coil</keyword>
<evidence type="ECO:0000259" key="9">
    <source>
        <dbReference type="Pfam" id="PF12340"/>
    </source>
</evidence>
<proteinExistence type="predicted"/>
<dbReference type="Pfam" id="PF20255">
    <property type="entry name" value="DUF6606"/>
    <property type="match status" value="1"/>
</dbReference>
<dbReference type="InterPro" id="IPR022099">
    <property type="entry name" value="DUF3638"/>
</dbReference>
<feature type="domain" description="DUF3645" evidence="10">
    <location>
        <begin position="2373"/>
        <end position="2405"/>
    </location>
</feature>
<organism evidence="12 13">
    <name type="scientific">Neohortaea acidophila</name>
    <dbReference type="NCBI Taxonomy" id="245834"/>
    <lineage>
        <taxon>Eukaryota</taxon>
        <taxon>Fungi</taxon>
        <taxon>Dikarya</taxon>
        <taxon>Ascomycota</taxon>
        <taxon>Pezizomycotina</taxon>
        <taxon>Dothideomycetes</taxon>
        <taxon>Dothideomycetidae</taxon>
        <taxon>Mycosphaerellales</taxon>
        <taxon>Teratosphaeriaceae</taxon>
        <taxon>Neohortaea</taxon>
    </lineage>
</organism>
<evidence type="ECO:0000256" key="2">
    <source>
        <dbReference type="ARBA" id="ARBA00012759"/>
    </source>
</evidence>
<feature type="coiled-coil region" evidence="7">
    <location>
        <begin position="581"/>
        <end position="608"/>
    </location>
</feature>
<keyword evidence="5" id="KW-0378">Hydrolase</keyword>
<dbReference type="GO" id="GO:0006508">
    <property type="term" value="P:proteolysis"/>
    <property type="evidence" value="ECO:0007669"/>
    <property type="project" value="UniProtKB-KW"/>
</dbReference>
<protein>
    <recommendedName>
        <fullName evidence="2">ubiquitinyl hydrolase 1</fullName>
        <ecNumber evidence="2">3.4.19.12</ecNumber>
    </recommendedName>
</protein>
<evidence type="ECO:0000256" key="3">
    <source>
        <dbReference type="ARBA" id="ARBA00022670"/>
    </source>
</evidence>
<dbReference type="RefSeq" id="XP_033590093.1">
    <property type="nucleotide sequence ID" value="XM_033733617.1"/>
</dbReference>
<keyword evidence="13" id="KW-1185">Reference proteome</keyword>
<name>A0A6A6PVM0_9PEZI</name>
<dbReference type="GO" id="GO:0004843">
    <property type="term" value="F:cysteine-type deubiquitinase activity"/>
    <property type="evidence" value="ECO:0007669"/>
    <property type="project" value="UniProtKB-EC"/>
</dbReference>
<dbReference type="OrthoDB" id="3182339at2759"/>
<evidence type="ECO:0000256" key="7">
    <source>
        <dbReference type="SAM" id="Coils"/>
    </source>
</evidence>
<evidence type="ECO:0000313" key="12">
    <source>
        <dbReference type="EMBL" id="KAF2483523.1"/>
    </source>
</evidence>
<comment type="catalytic activity">
    <reaction evidence="1">
        <text>Thiol-dependent hydrolysis of ester, thioester, amide, peptide and isopeptide bonds formed by the C-terminal Gly of ubiquitin (a 76-residue protein attached to proteins as an intracellular targeting signal).</text>
        <dbReference type="EC" id="3.4.19.12"/>
    </reaction>
</comment>
<dbReference type="EC" id="3.4.19.12" evidence="2"/>
<dbReference type="EMBL" id="MU001635">
    <property type="protein sequence ID" value="KAF2483523.1"/>
    <property type="molecule type" value="Genomic_DNA"/>
</dbReference>
<reference evidence="12" key="1">
    <citation type="journal article" date="2020" name="Stud. Mycol.">
        <title>101 Dothideomycetes genomes: a test case for predicting lifestyles and emergence of pathogens.</title>
        <authorList>
            <person name="Haridas S."/>
            <person name="Albert R."/>
            <person name="Binder M."/>
            <person name="Bloem J."/>
            <person name="Labutti K."/>
            <person name="Salamov A."/>
            <person name="Andreopoulos B."/>
            <person name="Baker S."/>
            <person name="Barry K."/>
            <person name="Bills G."/>
            <person name="Bluhm B."/>
            <person name="Cannon C."/>
            <person name="Castanera R."/>
            <person name="Culley D."/>
            <person name="Daum C."/>
            <person name="Ezra D."/>
            <person name="Gonzalez J."/>
            <person name="Henrissat B."/>
            <person name="Kuo A."/>
            <person name="Liang C."/>
            <person name="Lipzen A."/>
            <person name="Lutzoni F."/>
            <person name="Magnuson J."/>
            <person name="Mondo S."/>
            <person name="Nolan M."/>
            <person name="Ohm R."/>
            <person name="Pangilinan J."/>
            <person name="Park H.-J."/>
            <person name="Ramirez L."/>
            <person name="Alfaro M."/>
            <person name="Sun H."/>
            <person name="Tritt A."/>
            <person name="Yoshinaga Y."/>
            <person name="Zwiers L.-H."/>
            <person name="Turgeon B."/>
            <person name="Goodwin S."/>
            <person name="Spatafora J."/>
            <person name="Crous P."/>
            <person name="Grigoriev I."/>
        </authorList>
    </citation>
    <scope>NUCLEOTIDE SEQUENCE</scope>
    <source>
        <strain evidence="12">CBS 113389</strain>
    </source>
</reference>
<keyword evidence="3" id="KW-0645">Protease</keyword>
<dbReference type="Pfam" id="PF12359">
    <property type="entry name" value="DUF3645"/>
    <property type="match status" value="1"/>
</dbReference>
<evidence type="ECO:0000259" key="10">
    <source>
        <dbReference type="Pfam" id="PF12359"/>
    </source>
</evidence>
<evidence type="ECO:0000259" key="11">
    <source>
        <dbReference type="Pfam" id="PF20255"/>
    </source>
</evidence>
<gene>
    <name evidence="12" type="ORF">BDY17DRAFT_297546</name>
</gene>
<dbReference type="Proteomes" id="UP000799767">
    <property type="component" value="Unassembled WGS sequence"/>
</dbReference>
<keyword evidence="6" id="KW-0788">Thiol protease</keyword>
<evidence type="ECO:0000256" key="1">
    <source>
        <dbReference type="ARBA" id="ARBA00000707"/>
    </source>
</evidence>
<feature type="region of interest" description="Disordered" evidence="8">
    <location>
        <begin position="1701"/>
        <end position="1724"/>
    </location>
</feature>
<feature type="compositionally biased region" description="Polar residues" evidence="8">
    <location>
        <begin position="1711"/>
        <end position="1724"/>
    </location>
</feature>
<dbReference type="InterPro" id="IPR046541">
    <property type="entry name" value="DUF6606"/>
</dbReference>
<accession>A0A6A6PVM0</accession>